<evidence type="ECO:0000256" key="2">
    <source>
        <dbReference type="ARBA" id="ARBA00006706"/>
    </source>
</evidence>
<dbReference type="InterPro" id="IPR008949">
    <property type="entry name" value="Isoprenoid_synthase_dom_sf"/>
</dbReference>
<dbReference type="GO" id="GO:0004659">
    <property type="term" value="F:prenyltransferase activity"/>
    <property type="evidence" value="ECO:0007669"/>
    <property type="project" value="InterPro"/>
</dbReference>
<protein>
    <submittedName>
        <fullName evidence="8">Farnesyl diphosphate synthase</fullName>
    </submittedName>
</protein>
<dbReference type="OrthoDB" id="9805316at2"/>
<accession>A0A212QN53</accession>
<gene>
    <name evidence="8" type="ORF">SAMN07250955_10264</name>
</gene>
<keyword evidence="6" id="KW-0414">Isoprene biosynthesis</keyword>
<keyword evidence="9" id="KW-1185">Reference proteome</keyword>
<evidence type="ECO:0000256" key="4">
    <source>
        <dbReference type="ARBA" id="ARBA00022723"/>
    </source>
</evidence>
<evidence type="ECO:0000256" key="5">
    <source>
        <dbReference type="ARBA" id="ARBA00022842"/>
    </source>
</evidence>
<dbReference type="PANTHER" id="PTHR43281:SF1">
    <property type="entry name" value="FARNESYL DIPHOSPHATE SYNTHASE"/>
    <property type="match status" value="1"/>
</dbReference>
<evidence type="ECO:0000313" key="9">
    <source>
        <dbReference type="Proteomes" id="UP000197065"/>
    </source>
</evidence>
<organism evidence="8 9">
    <name type="scientific">Arboricoccus pini</name>
    <dbReference type="NCBI Taxonomy" id="1963835"/>
    <lineage>
        <taxon>Bacteria</taxon>
        <taxon>Pseudomonadati</taxon>
        <taxon>Pseudomonadota</taxon>
        <taxon>Alphaproteobacteria</taxon>
        <taxon>Geminicoccales</taxon>
        <taxon>Geminicoccaceae</taxon>
        <taxon>Arboricoccus</taxon>
    </lineage>
</organism>
<dbReference type="GO" id="GO:0005737">
    <property type="term" value="C:cytoplasm"/>
    <property type="evidence" value="ECO:0007669"/>
    <property type="project" value="UniProtKB-ARBA"/>
</dbReference>
<dbReference type="SFLD" id="SFLDS00005">
    <property type="entry name" value="Isoprenoid_Synthase_Type_I"/>
    <property type="match status" value="1"/>
</dbReference>
<dbReference type="SFLD" id="SFLDG01017">
    <property type="entry name" value="Polyprenyl_Transferase_Like"/>
    <property type="match status" value="1"/>
</dbReference>
<dbReference type="CDD" id="cd00685">
    <property type="entry name" value="Trans_IPPS_HT"/>
    <property type="match status" value="1"/>
</dbReference>
<dbReference type="SUPFAM" id="SSF48576">
    <property type="entry name" value="Terpenoid synthases"/>
    <property type="match status" value="1"/>
</dbReference>
<dbReference type="Proteomes" id="UP000197065">
    <property type="component" value="Unassembled WGS sequence"/>
</dbReference>
<dbReference type="InterPro" id="IPR000092">
    <property type="entry name" value="Polyprenyl_synt"/>
</dbReference>
<evidence type="ECO:0000256" key="7">
    <source>
        <dbReference type="RuleBase" id="RU004466"/>
    </source>
</evidence>
<dbReference type="PROSITE" id="PS00723">
    <property type="entry name" value="POLYPRENYL_SYNTHASE_1"/>
    <property type="match status" value="1"/>
</dbReference>
<comment type="similarity">
    <text evidence="2 7">Belongs to the FPP/GGPP synthase family.</text>
</comment>
<keyword evidence="3 7" id="KW-0808">Transferase</keyword>
<proteinExistence type="inferred from homology"/>
<dbReference type="GO" id="GO:0046872">
    <property type="term" value="F:metal ion binding"/>
    <property type="evidence" value="ECO:0007669"/>
    <property type="project" value="UniProtKB-KW"/>
</dbReference>
<keyword evidence="4" id="KW-0479">Metal-binding</keyword>
<reference evidence="8 9" key="1">
    <citation type="submission" date="2017-06" db="EMBL/GenBank/DDBJ databases">
        <authorList>
            <person name="Kim H.J."/>
            <person name="Triplett B.A."/>
        </authorList>
    </citation>
    <scope>NUCLEOTIDE SEQUENCE [LARGE SCALE GENOMIC DNA]</scope>
    <source>
        <strain evidence="8 9">B29T1</strain>
    </source>
</reference>
<comment type="cofactor">
    <cofactor evidence="1">
        <name>Mg(2+)</name>
        <dbReference type="ChEBI" id="CHEBI:18420"/>
    </cofactor>
</comment>
<keyword evidence="5" id="KW-0460">Magnesium</keyword>
<dbReference type="InterPro" id="IPR053378">
    <property type="entry name" value="Prenyl_diphosphate_synthase"/>
</dbReference>
<dbReference type="EMBL" id="FYEH01000002">
    <property type="protein sequence ID" value="SNB60812.1"/>
    <property type="molecule type" value="Genomic_DNA"/>
</dbReference>
<sequence>MARVAADIERELDRLLSPTDTVPPRLLEAMRYACLEAGKRFRPILVHAGAALGHVDRASITRVGAAIELVHCYSLVHDDLPAMDDAELRRGKPSVHRQFGEATAILAGDALNALAMEVLARADWPAAAPLRLELVVGLGRAAGAAGMCGGQMLDLESSSERLLSEEELVQLQRLKTGALIGFSLEAGARLAGLDAAALRALTVYADALGLAFQIRDDLLDLEVGETGKMAGRDAALGRKTFVTLLGAPAARARLIELRQQGWSALSRAKLETNLLGQLFDFVIDRSS</sequence>
<evidence type="ECO:0000313" key="8">
    <source>
        <dbReference type="EMBL" id="SNB60812.1"/>
    </source>
</evidence>
<evidence type="ECO:0000256" key="6">
    <source>
        <dbReference type="ARBA" id="ARBA00023229"/>
    </source>
</evidence>
<dbReference type="GO" id="GO:0016114">
    <property type="term" value="P:terpenoid biosynthetic process"/>
    <property type="evidence" value="ECO:0007669"/>
    <property type="project" value="UniProtKB-ARBA"/>
</dbReference>
<name>A0A212QN53_9PROT</name>
<dbReference type="NCBIfam" id="NF045485">
    <property type="entry name" value="FPPsyn"/>
    <property type="match status" value="1"/>
</dbReference>
<dbReference type="AlphaFoldDB" id="A0A212QN53"/>
<dbReference type="FunFam" id="1.10.600.10:FF:000001">
    <property type="entry name" value="Geranylgeranyl diphosphate synthase"/>
    <property type="match status" value="1"/>
</dbReference>
<evidence type="ECO:0000256" key="1">
    <source>
        <dbReference type="ARBA" id="ARBA00001946"/>
    </source>
</evidence>
<evidence type="ECO:0000256" key="3">
    <source>
        <dbReference type="ARBA" id="ARBA00022679"/>
    </source>
</evidence>
<dbReference type="PANTHER" id="PTHR43281">
    <property type="entry name" value="FARNESYL DIPHOSPHATE SYNTHASE"/>
    <property type="match status" value="1"/>
</dbReference>
<dbReference type="Gene3D" id="1.10.600.10">
    <property type="entry name" value="Farnesyl Diphosphate Synthase"/>
    <property type="match status" value="1"/>
</dbReference>
<dbReference type="PROSITE" id="PS00444">
    <property type="entry name" value="POLYPRENYL_SYNTHASE_2"/>
    <property type="match status" value="1"/>
</dbReference>
<dbReference type="Pfam" id="PF00348">
    <property type="entry name" value="polyprenyl_synt"/>
    <property type="match status" value="1"/>
</dbReference>
<dbReference type="InterPro" id="IPR033749">
    <property type="entry name" value="Polyprenyl_synt_CS"/>
</dbReference>